<keyword evidence="3" id="KW-1015">Disulfide bond</keyword>
<name>A0A556QKP4_9BACT</name>
<keyword evidence="7" id="KW-1185">Reference proteome</keyword>
<dbReference type="GO" id="GO:0006457">
    <property type="term" value="P:protein folding"/>
    <property type="evidence" value="ECO:0007669"/>
    <property type="project" value="InterPro"/>
</dbReference>
<dbReference type="GO" id="GO:0051082">
    <property type="term" value="F:unfolded protein binding"/>
    <property type="evidence" value="ECO:0007669"/>
    <property type="project" value="InterPro"/>
</dbReference>
<evidence type="ECO:0000256" key="1">
    <source>
        <dbReference type="ARBA" id="ARBA00022490"/>
    </source>
</evidence>
<dbReference type="AlphaFoldDB" id="A0A556QKP4"/>
<dbReference type="Gene3D" id="3.90.1280.10">
    <property type="entry name" value="HSP33 redox switch-like"/>
    <property type="match status" value="1"/>
</dbReference>
<evidence type="ECO:0000256" key="3">
    <source>
        <dbReference type="ARBA" id="ARBA00023157"/>
    </source>
</evidence>
<evidence type="ECO:0000313" key="6">
    <source>
        <dbReference type="EMBL" id="TSJ77214.1"/>
    </source>
</evidence>
<dbReference type="Proteomes" id="UP000315648">
    <property type="component" value="Unassembled WGS sequence"/>
</dbReference>
<evidence type="ECO:0000256" key="5">
    <source>
        <dbReference type="ARBA" id="ARBA00023284"/>
    </source>
</evidence>
<dbReference type="SUPFAM" id="SSF64397">
    <property type="entry name" value="Hsp33 domain"/>
    <property type="match status" value="1"/>
</dbReference>
<dbReference type="InterPro" id="IPR016153">
    <property type="entry name" value="Heat_shock_Hsp33_N"/>
</dbReference>
<dbReference type="InterPro" id="IPR016154">
    <property type="entry name" value="Heat_shock_Hsp33_C"/>
</dbReference>
<keyword evidence="4" id="KW-0143">Chaperone</keyword>
<dbReference type="InterPro" id="IPR000397">
    <property type="entry name" value="Heat_shock_Hsp33"/>
</dbReference>
<gene>
    <name evidence="6" type="ORF">FPL22_14035</name>
</gene>
<dbReference type="EMBL" id="VMBG01000002">
    <property type="protein sequence ID" value="TSJ77214.1"/>
    <property type="molecule type" value="Genomic_DNA"/>
</dbReference>
<sequence>MPESTPINPSNSGLEVTTWFVRSRNALFTKVDFSQLYVDYYLHLSDQAIKVTPEHDALFKRALAGYVLHAVSRPWNELTAWTINFQQPLVNLFLTGDNADGSVTGRVFNENVKVMPTNLFFTDVIRDKQPKRRSSVEFTGGDPLDAVEKYYRQSEQRPARFFQTGEEEFALVAAHPDYDEAWFEALTKEQVADMAKTEQLGELEKRVYRWHCGCNQHRMLEVLAPLFRQDADALFESDAKIEIRCPRCAARHTVTREALEAFVADKK</sequence>
<keyword evidence="5" id="KW-0676">Redox-active center</keyword>
<dbReference type="RefSeq" id="WP_144353617.1">
    <property type="nucleotide sequence ID" value="NZ_CBCRVV010000016.1"/>
</dbReference>
<evidence type="ECO:0000256" key="2">
    <source>
        <dbReference type="ARBA" id="ARBA00022833"/>
    </source>
</evidence>
<dbReference type="SUPFAM" id="SSF118352">
    <property type="entry name" value="HSP33 redox switch-like"/>
    <property type="match status" value="1"/>
</dbReference>
<evidence type="ECO:0000256" key="4">
    <source>
        <dbReference type="ARBA" id="ARBA00023186"/>
    </source>
</evidence>
<organism evidence="6 7">
    <name type="scientific">Rariglobus hedericola</name>
    <dbReference type="NCBI Taxonomy" id="2597822"/>
    <lineage>
        <taxon>Bacteria</taxon>
        <taxon>Pseudomonadati</taxon>
        <taxon>Verrucomicrobiota</taxon>
        <taxon>Opitutia</taxon>
        <taxon>Opitutales</taxon>
        <taxon>Opitutaceae</taxon>
        <taxon>Rariglobus</taxon>
    </lineage>
</organism>
<keyword evidence="2" id="KW-0862">Zinc</keyword>
<comment type="caution">
    <text evidence="6">The sequence shown here is derived from an EMBL/GenBank/DDBJ whole genome shotgun (WGS) entry which is preliminary data.</text>
</comment>
<dbReference type="OrthoDB" id="197748at2"/>
<accession>A0A556QKP4</accession>
<dbReference type="GO" id="GO:0005737">
    <property type="term" value="C:cytoplasm"/>
    <property type="evidence" value="ECO:0007669"/>
    <property type="project" value="InterPro"/>
</dbReference>
<evidence type="ECO:0000313" key="7">
    <source>
        <dbReference type="Proteomes" id="UP000315648"/>
    </source>
</evidence>
<dbReference type="Pfam" id="PF01430">
    <property type="entry name" value="HSP33"/>
    <property type="match status" value="1"/>
</dbReference>
<proteinExistence type="predicted"/>
<protein>
    <submittedName>
        <fullName evidence="6">Hsp33 family molecular chaperone HslO</fullName>
    </submittedName>
</protein>
<reference evidence="6 7" key="1">
    <citation type="submission" date="2019-07" db="EMBL/GenBank/DDBJ databases">
        <title>Description of 53C-WASEF.</title>
        <authorList>
            <person name="Pitt A."/>
            <person name="Hahn M.W."/>
        </authorList>
    </citation>
    <scope>NUCLEOTIDE SEQUENCE [LARGE SCALE GENOMIC DNA]</scope>
    <source>
        <strain evidence="6 7">53C-WASEF</strain>
    </source>
</reference>
<keyword evidence="1" id="KW-0963">Cytoplasm</keyword>